<keyword evidence="4" id="KW-0572">Peptidoglycan-anchor</keyword>
<feature type="domain" description="Gram-positive cocci surface proteins LPxTG" evidence="6">
    <location>
        <begin position="92"/>
        <end position="129"/>
    </location>
</feature>
<accession>A0A930E3K6</accession>
<evidence type="ECO:0000256" key="2">
    <source>
        <dbReference type="ARBA" id="ARBA00022525"/>
    </source>
</evidence>
<evidence type="ECO:0000313" key="8">
    <source>
        <dbReference type="EMBL" id="MBF1307172.1"/>
    </source>
</evidence>
<dbReference type="Proteomes" id="UP000758611">
    <property type="component" value="Unassembled WGS sequence"/>
</dbReference>
<evidence type="ECO:0000259" key="7">
    <source>
        <dbReference type="Pfam" id="PF05738"/>
    </source>
</evidence>
<organism evidence="8 9">
    <name type="scientific">Parvimonas micra</name>
    <dbReference type="NCBI Taxonomy" id="33033"/>
    <lineage>
        <taxon>Bacteria</taxon>
        <taxon>Bacillati</taxon>
        <taxon>Bacillota</taxon>
        <taxon>Tissierellia</taxon>
        <taxon>Tissierellales</taxon>
        <taxon>Peptoniphilaceae</taxon>
        <taxon>Parvimonas</taxon>
    </lineage>
</organism>
<feature type="transmembrane region" description="Helical" evidence="5">
    <location>
        <begin position="104"/>
        <end position="122"/>
    </location>
</feature>
<feature type="non-terminal residue" evidence="8">
    <location>
        <position position="1"/>
    </location>
</feature>
<keyword evidence="5" id="KW-0472">Membrane</keyword>
<keyword evidence="5" id="KW-0812">Transmembrane</keyword>
<evidence type="ECO:0000256" key="5">
    <source>
        <dbReference type="SAM" id="Phobius"/>
    </source>
</evidence>
<keyword evidence="3" id="KW-0732">Signal</keyword>
<proteinExistence type="predicted"/>
<evidence type="ECO:0000256" key="3">
    <source>
        <dbReference type="ARBA" id="ARBA00022729"/>
    </source>
</evidence>
<reference evidence="8" key="1">
    <citation type="submission" date="2020-04" db="EMBL/GenBank/DDBJ databases">
        <title>Deep metagenomics examines the oral microbiome during advanced dental caries in children, revealing novel taxa and co-occurrences with host molecules.</title>
        <authorList>
            <person name="Baker J.L."/>
            <person name="Morton J.T."/>
            <person name="Dinis M."/>
            <person name="Alvarez R."/>
            <person name="Tran N.C."/>
            <person name="Knight R."/>
            <person name="Edlund A."/>
        </authorList>
    </citation>
    <scope>NUCLEOTIDE SEQUENCE</scope>
    <source>
        <strain evidence="8">JCVI_23_bin.11</strain>
    </source>
</reference>
<evidence type="ECO:0000256" key="4">
    <source>
        <dbReference type="ARBA" id="ARBA00023088"/>
    </source>
</evidence>
<protein>
    <submittedName>
        <fullName evidence="8">Cna B-type domain-containing protein</fullName>
    </submittedName>
</protein>
<dbReference type="RefSeq" id="WP_278477888.1">
    <property type="nucleotide sequence ID" value="NZ_JABZRE010000018.1"/>
</dbReference>
<dbReference type="Pfam" id="PF00746">
    <property type="entry name" value="Gram_pos_anchor"/>
    <property type="match status" value="1"/>
</dbReference>
<feature type="domain" description="CNA-B" evidence="7">
    <location>
        <begin position="1"/>
        <end position="87"/>
    </location>
</feature>
<sequence>VTKAWEDKNDQDGVRSNSVTIKLLADGVETGKKLVLTKANNWTGSFTDLDEYKAGKKIVYTIKEEPVGNGYKSVITGNEKGGFVVTNVRTPEQRIPKTGAGSNSALYTVLLGLSGTVIFSVFRRKRKENL</sequence>
<keyword evidence="2" id="KW-0964">Secreted</keyword>
<keyword evidence="1" id="KW-0134">Cell wall</keyword>
<name>A0A930E3K6_9FIRM</name>
<dbReference type="InterPro" id="IPR019931">
    <property type="entry name" value="LPXTG_anchor"/>
</dbReference>
<evidence type="ECO:0000259" key="6">
    <source>
        <dbReference type="Pfam" id="PF00746"/>
    </source>
</evidence>
<dbReference type="Gene3D" id="2.60.40.1140">
    <property type="entry name" value="Collagen-binding surface protein Cna, B-type domain"/>
    <property type="match status" value="1"/>
</dbReference>
<dbReference type="Pfam" id="PF05738">
    <property type="entry name" value="Cna_B"/>
    <property type="match status" value="1"/>
</dbReference>
<keyword evidence="5" id="KW-1133">Transmembrane helix</keyword>
<dbReference type="NCBIfam" id="TIGR01167">
    <property type="entry name" value="LPXTG_anchor"/>
    <property type="match status" value="1"/>
</dbReference>
<gene>
    <name evidence="8" type="ORF">HXM94_05300</name>
</gene>
<dbReference type="EMBL" id="JABZRE010000018">
    <property type="protein sequence ID" value="MBF1307172.1"/>
    <property type="molecule type" value="Genomic_DNA"/>
</dbReference>
<dbReference type="SUPFAM" id="SSF49478">
    <property type="entry name" value="Cna protein B-type domain"/>
    <property type="match status" value="1"/>
</dbReference>
<evidence type="ECO:0000313" key="9">
    <source>
        <dbReference type="Proteomes" id="UP000758611"/>
    </source>
</evidence>
<dbReference type="CDD" id="cd00222">
    <property type="entry name" value="CollagenBindB"/>
    <property type="match status" value="1"/>
</dbReference>
<comment type="caution">
    <text evidence="8">The sequence shown here is derived from an EMBL/GenBank/DDBJ whole genome shotgun (WGS) entry which is preliminary data.</text>
</comment>
<dbReference type="InterPro" id="IPR008454">
    <property type="entry name" value="Collagen-bd_Cna-like_B-typ_dom"/>
</dbReference>
<evidence type="ECO:0000256" key="1">
    <source>
        <dbReference type="ARBA" id="ARBA00022512"/>
    </source>
</evidence>
<dbReference type="AlphaFoldDB" id="A0A930E3K6"/>